<accession>A0A0V0RL02</accession>
<comment type="caution">
    <text evidence="1">The sequence shown here is derived from an EMBL/GenBank/DDBJ whole genome shotgun (WGS) entry which is preliminary data.</text>
</comment>
<proteinExistence type="predicted"/>
<sequence length="69" mass="8126">MADGFKAMHASNKCVEMMAILCCERQLREVVKYLMNFSFYTLEENLFRDIRVFKNFLQTPLHACLTAQD</sequence>
<keyword evidence="2" id="KW-1185">Reference proteome</keyword>
<name>A0A0V0RL02_9BILA</name>
<reference evidence="1 2" key="1">
    <citation type="submission" date="2015-01" db="EMBL/GenBank/DDBJ databases">
        <title>Evolution of Trichinella species and genotypes.</title>
        <authorList>
            <person name="Korhonen P.K."/>
            <person name="Edoardo P."/>
            <person name="Giuseppe L.R."/>
            <person name="Gasser R.B."/>
        </authorList>
    </citation>
    <scope>NUCLEOTIDE SEQUENCE [LARGE SCALE GENOMIC DNA]</scope>
    <source>
        <strain evidence="1">ISS37</strain>
    </source>
</reference>
<dbReference type="AlphaFoldDB" id="A0A0V0RL02"/>
<evidence type="ECO:0000313" key="1">
    <source>
        <dbReference type="EMBL" id="KRX15104.1"/>
    </source>
</evidence>
<gene>
    <name evidence="1" type="ORF">T07_14494</name>
</gene>
<dbReference type="EMBL" id="JYDL01000140">
    <property type="protein sequence ID" value="KRX15104.1"/>
    <property type="molecule type" value="Genomic_DNA"/>
</dbReference>
<organism evidence="1 2">
    <name type="scientific">Trichinella nelsoni</name>
    <dbReference type="NCBI Taxonomy" id="6336"/>
    <lineage>
        <taxon>Eukaryota</taxon>
        <taxon>Metazoa</taxon>
        <taxon>Ecdysozoa</taxon>
        <taxon>Nematoda</taxon>
        <taxon>Enoplea</taxon>
        <taxon>Dorylaimia</taxon>
        <taxon>Trichinellida</taxon>
        <taxon>Trichinellidae</taxon>
        <taxon>Trichinella</taxon>
    </lineage>
</organism>
<dbReference type="Proteomes" id="UP000054630">
    <property type="component" value="Unassembled WGS sequence"/>
</dbReference>
<dbReference type="OrthoDB" id="10327435at2759"/>
<evidence type="ECO:0000313" key="2">
    <source>
        <dbReference type="Proteomes" id="UP000054630"/>
    </source>
</evidence>
<protein>
    <submittedName>
        <fullName evidence="1">Uncharacterized protein</fullName>
    </submittedName>
</protein>